<dbReference type="EMBL" id="QLMC01000001">
    <property type="protein sequence ID" value="RAK02853.1"/>
    <property type="molecule type" value="Genomic_DNA"/>
</dbReference>
<comment type="caution">
    <text evidence="2">The sequence shown here is derived from an EMBL/GenBank/DDBJ whole genome shotgun (WGS) entry which is preliminary data.</text>
</comment>
<dbReference type="Pfam" id="PF19588">
    <property type="entry name" value="SxtJ"/>
    <property type="match status" value="1"/>
</dbReference>
<sequence length="120" mass="13539">MSTLDRAKAQLVIVTGLVVLYFVFNSVYWLYAASAVGLLSVLVPAAGNGIAWLWFKLAEGLGFVNSKIILTVLFGLVLVPIAWLYRRTTKNPLAIKRPESDSLYHERDHTYTKDDLEHTW</sequence>
<dbReference type="Proteomes" id="UP000248790">
    <property type="component" value="Unassembled WGS sequence"/>
</dbReference>
<evidence type="ECO:0000256" key="1">
    <source>
        <dbReference type="SAM" id="Phobius"/>
    </source>
</evidence>
<dbReference type="InterPro" id="IPR045781">
    <property type="entry name" value="SxtJ"/>
</dbReference>
<accession>A0A327XAG1</accession>
<dbReference type="OrthoDB" id="677995at2"/>
<proteinExistence type="predicted"/>
<keyword evidence="3" id="KW-1185">Reference proteome</keyword>
<evidence type="ECO:0000313" key="2">
    <source>
        <dbReference type="EMBL" id="RAK02853.1"/>
    </source>
</evidence>
<keyword evidence="1" id="KW-0472">Membrane</keyword>
<feature type="transmembrane region" description="Helical" evidence="1">
    <location>
        <begin position="67"/>
        <end position="85"/>
    </location>
</feature>
<dbReference type="AlphaFoldDB" id="A0A327XAG1"/>
<reference evidence="2 3" key="1">
    <citation type="submission" date="2018-06" db="EMBL/GenBank/DDBJ databases">
        <title>Genomic Encyclopedia of Archaeal and Bacterial Type Strains, Phase II (KMG-II): from individual species to whole genera.</title>
        <authorList>
            <person name="Goeker M."/>
        </authorList>
    </citation>
    <scope>NUCLEOTIDE SEQUENCE [LARGE SCALE GENOMIC DNA]</scope>
    <source>
        <strain evidence="2 3">DSM 21851</strain>
    </source>
</reference>
<name>A0A327XAG1_LARAB</name>
<keyword evidence="1" id="KW-1133">Transmembrane helix</keyword>
<dbReference type="RefSeq" id="WP_111627015.1">
    <property type="nucleotide sequence ID" value="NZ_QLMC01000001.1"/>
</dbReference>
<gene>
    <name evidence="2" type="ORF">LX87_00973</name>
</gene>
<keyword evidence="1" id="KW-0812">Transmembrane</keyword>
<feature type="transmembrane region" description="Helical" evidence="1">
    <location>
        <begin position="37"/>
        <end position="55"/>
    </location>
</feature>
<organism evidence="2 3">
    <name type="scientific">Larkinella arboricola</name>
    <dbReference type="NCBI Taxonomy" id="643671"/>
    <lineage>
        <taxon>Bacteria</taxon>
        <taxon>Pseudomonadati</taxon>
        <taxon>Bacteroidota</taxon>
        <taxon>Cytophagia</taxon>
        <taxon>Cytophagales</taxon>
        <taxon>Spirosomataceae</taxon>
        <taxon>Larkinella</taxon>
    </lineage>
</organism>
<protein>
    <submittedName>
        <fullName evidence="2">Uncharacterized protein</fullName>
    </submittedName>
</protein>
<feature type="transmembrane region" description="Helical" evidence="1">
    <location>
        <begin position="12"/>
        <end position="31"/>
    </location>
</feature>
<evidence type="ECO:0000313" key="3">
    <source>
        <dbReference type="Proteomes" id="UP000248790"/>
    </source>
</evidence>